<organism evidence="4">
    <name type="scientific">Synarthrophyton chejuense</name>
    <dbReference type="NCBI Taxonomy" id="2485825"/>
    <lineage>
        <taxon>Eukaryota</taxon>
        <taxon>Rhodophyta</taxon>
        <taxon>Florideophyceae</taxon>
        <taxon>Corallinophycidae</taxon>
        <taxon>Hapalidiales</taxon>
        <taxon>Hapalidiaceae</taxon>
        <taxon>Melobesioideae</taxon>
        <taxon>Synarthrophyton</taxon>
    </lineage>
</organism>
<dbReference type="RefSeq" id="YP_009541970.1">
    <property type="nucleotide sequence ID" value="NC_039979.1"/>
</dbReference>
<dbReference type="InterPro" id="IPR036967">
    <property type="entry name" value="Ribosomal_uS11_sf"/>
</dbReference>
<geneLocation type="mitochondrion" evidence="4"/>
<dbReference type="Gene3D" id="3.30.420.80">
    <property type="entry name" value="Ribosomal protein S11"/>
    <property type="match status" value="1"/>
</dbReference>
<reference evidence="4" key="1">
    <citation type="journal article" date="2018" name="Genome Biol. Evol.">
        <title>Mitochondrial and Plastid Genomes from Coralline Red Algae Provide Insights into the Incongruent Evolutionary Histories of Organelles.</title>
        <authorList>
            <person name="Lee J."/>
            <person name="Song H.J."/>
            <person name="In Park S."/>
            <person name="Lee Y.M."/>
            <person name="Jeong S.Y."/>
            <person name="Oh Cho T."/>
            <person name="Kim J.H."/>
            <person name="Choi H.G."/>
            <person name="Choi C.G."/>
            <person name="Nelson W.A."/>
            <person name="Fredericq S."/>
            <person name="Bhattacharya D."/>
            <person name="Su Yoon H."/>
        </authorList>
    </citation>
    <scope>NUCLEOTIDE SEQUENCE</scope>
</reference>
<dbReference type="EMBL" id="MH281623">
    <property type="protein sequence ID" value="AYR06640.1"/>
    <property type="molecule type" value="Genomic_DNA"/>
</dbReference>
<name>A0A3G3MII6_9FLOR</name>
<dbReference type="GeneID" id="38463777"/>
<protein>
    <submittedName>
        <fullName evidence="4">Ribosomal protein S11</fullName>
    </submittedName>
</protein>
<dbReference type="GO" id="GO:0003735">
    <property type="term" value="F:structural constituent of ribosome"/>
    <property type="evidence" value="ECO:0007669"/>
    <property type="project" value="InterPro"/>
</dbReference>
<keyword evidence="2 4" id="KW-0689">Ribosomal protein</keyword>
<accession>A0A3G3MII6</accession>
<dbReference type="Pfam" id="PF00411">
    <property type="entry name" value="Ribosomal_S11"/>
    <property type="match status" value="1"/>
</dbReference>
<dbReference type="GO" id="GO:0006412">
    <property type="term" value="P:translation"/>
    <property type="evidence" value="ECO:0007669"/>
    <property type="project" value="InterPro"/>
</dbReference>
<dbReference type="HAMAP" id="MF_01310">
    <property type="entry name" value="Ribosomal_uS11"/>
    <property type="match status" value="1"/>
</dbReference>
<dbReference type="PIRSF" id="PIRSF002131">
    <property type="entry name" value="Ribosomal_S11"/>
    <property type="match status" value="1"/>
</dbReference>
<proteinExistence type="inferred from homology"/>
<dbReference type="SUPFAM" id="SSF53137">
    <property type="entry name" value="Translational machinery components"/>
    <property type="match status" value="1"/>
</dbReference>
<gene>
    <name evidence="4" type="primary">rps11</name>
</gene>
<sequence length="124" mass="14320">MIKKIMKLYNNKSIILLVLLKKNNIICVLTTLSGKVLTWVTTGSLKLRGTRKITSLTIISSLKLIYTYIYKFNCNNVHIKIKGINKNKNLFIKYLKSIGFNIISFQEIPLLPYNGCKNNNIRRI</sequence>
<dbReference type="GO" id="GO:1990904">
    <property type="term" value="C:ribonucleoprotein complex"/>
    <property type="evidence" value="ECO:0007669"/>
    <property type="project" value="UniProtKB-KW"/>
</dbReference>
<keyword evidence="4" id="KW-0496">Mitochondrion</keyword>
<evidence type="ECO:0000256" key="1">
    <source>
        <dbReference type="ARBA" id="ARBA00006194"/>
    </source>
</evidence>
<evidence type="ECO:0000313" key="4">
    <source>
        <dbReference type="EMBL" id="AYR06640.1"/>
    </source>
</evidence>
<dbReference type="InterPro" id="IPR001971">
    <property type="entry name" value="Ribosomal_uS11"/>
</dbReference>
<keyword evidence="3" id="KW-0687">Ribonucleoprotein</keyword>
<dbReference type="AlphaFoldDB" id="A0A3G3MII6"/>
<dbReference type="GO" id="GO:0005840">
    <property type="term" value="C:ribosome"/>
    <property type="evidence" value="ECO:0007669"/>
    <property type="project" value="UniProtKB-KW"/>
</dbReference>
<evidence type="ECO:0000256" key="2">
    <source>
        <dbReference type="ARBA" id="ARBA00022980"/>
    </source>
</evidence>
<comment type="similarity">
    <text evidence="1">Belongs to the universal ribosomal protein uS11 family.</text>
</comment>
<evidence type="ECO:0000256" key="3">
    <source>
        <dbReference type="ARBA" id="ARBA00023274"/>
    </source>
</evidence>